<sequence length="90" mass="9998">MELAHSFELKVDETSKKIASLKTRVDSSLIPAAKKAHIRAKISVLKAIKFAVEMAEVTSSDRKGFYISHVDVGLDAAVLKVLEHKEYQTE</sequence>
<dbReference type="AlphaFoldDB" id="A0AAD6QHS4"/>
<accession>A0AAD6QHS4</accession>
<dbReference type="EMBL" id="JAQIZT010000007">
    <property type="protein sequence ID" value="KAJ6990636.1"/>
    <property type="molecule type" value="Genomic_DNA"/>
</dbReference>
<reference evidence="1" key="1">
    <citation type="journal article" date="2023" name="Mol. Ecol. Resour.">
        <title>Chromosome-level genome assembly of a triploid poplar Populus alba 'Berolinensis'.</title>
        <authorList>
            <person name="Chen S."/>
            <person name="Yu Y."/>
            <person name="Wang X."/>
            <person name="Wang S."/>
            <person name="Zhang T."/>
            <person name="Zhou Y."/>
            <person name="He R."/>
            <person name="Meng N."/>
            <person name="Wang Y."/>
            <person name="Liu W."/>
            <person name="Liu Z."/>
            <person name="Liu J."/>
            <person name="Guo Q."/>
            <person name="Huang H."/>
            <person name="Sederoff R.R."/>
            <person name="Wang G."/>
            <person name="Qu G."/>
            <person name="Chen S."/>
        </authorList>
    </citation>
    <scope>NUCLEOTIDE SEQUENCE</scope>
    <source>
        <strain evidence="1">SC-2020</strain>
    </source>
</reference>
<protein>
    <submittedName>
        <fullName evidence="1">Uncharacterized protein</fullName>
    </submittedName>
</protein>
<keyword evidence="2" id="KW-1185">Reference proteome</keyword>
<evidence type="ECO:0000313" key="1">
    <source>
        <dbReference type="EMBL" id="KAJ6990636.1"/>
    </source>
</evidence>
<gene>
    <name evidence="1" type="ORF">NC653_019027</name>
</gene>
<evidence type="ECO:0000313" key="2">
    <source>
        <dbReference type="Proteomes" id="UP001164929"/>
    </source>
</evidence>
<proteinExistence type="predicted"/>
<dbReference type="Proteomes" id="UP001164929">
    <property type="component" value="Chromosome 7"/>
</dbReference>
<comment type="caution">
    <text evidence="1">The sequence shown here is derived from an EMBL/GenBank/DDBJ whole genome shotgun (WGS) entry which is preliminary data.</text>
</comment>
<organism evidence="1 2">
    <name type="scientific">Populus alba x Populus x berolinensis</name>
    <dbReference type="NCBI Taxonomy" id="444605"/>
    <lineage>
        <taxon>Eukaryota</taxon>
        <taxon>Viridiplantae</taxon>
        <taxon>Streptophyta</taxon>
        <taxon>Embryophyta</taxon>
        <taxon>Tracheophyta</taxon>
        <taxon>Spermatophyta</taxon>
        <taxon>Magnoliopsida</taxon>
        <taxon>eudicotyledons</taxon>
        <taxon>Gunneridae</taxon>
        <taxon>Pentapetalae</taxon>
        <taxon>rosids</taxon>
        <taxon>fabids</taxon>
        <taxon>Malpighiales</taxon>
        <taxon>Salicaceae</taxon>
        <taxon>Saliceae</taxon>
        <taxon>Populus</taxon>
    </lineage>
</organism>
<name>A0AAD6QHS4_9ROSI</name>